<accession>A0ABW2QN39</accession>
<feature type="domain" description="Lipoyl-binding" evidence="2">
    <location>
        <begin position="85"/>
        <end position="157"/>
    </location>
</feature>
<dbReference type="CDD" id="cd06850">
    <property type="entry name" value="biotinyl_domain"/>
    <property type="match status" value="1"/>
</dbReference>
<dbReference type="Pfam" id="PF00364">
    <property type="entry name" value="Biotin_lipoyl"/>
    <property type="match status" value="1"/>
</dbReference>
<dbReference type="PANTHER" id="PTHR18866:SF33">
    <property type="entry name" value="METHYLCROTONOYL-COA CARBOXYLASE SUBUNIT ALPHA, MITOCHONDRIAL-RELATED"/>
    <property type="match status" value="1"/>
</dbReference>
<keyword evidence="1" id="KW-0092">Biotin</keyword>
<sequence length="163" mass="17354">MTTYVFRSDTARRYQVLKRGDHLRVDGTEVPVRALDNSHFVAQAGTRPVHVRVVAHGDTVYLQLNGRACAIERVDPTRSGGGGGGAGQGSAAAPMPGVVVSWIAQPGAQVAAGEALLVIESMKLQMTIEAPQRGTLEDLPFQPGQTFQRGAVLARVRPEETPT</sequence>
<dbReference type="RefSeq" id="WP_382199464.1">
    <property type="nucleotide sequence ID" value="NZ_JBHTCA010000020.1"/>
</dbReference>
<evidence type="ECO:0000313" key="3">
    <source>
        <dbReference type="EMBL" id="MFC7410825.1"/>
    </source>
</evidence>
<keyword evidence="4" id="KW-1185">Reference proteome</keyword>
<evidence type="ECO:0000259" key="2">
    <source>
        <dbReference type="PROSITE" id="PS50968"/>
    </source>
</evidence>
<proteinExistence type="predicted"/>
<dbReference type="SUPFAM" id="SSF51230">
    <property type="entry name" value="Single hybrid motif"/>
    <property type="match status" value="1"/>
</dbReference>
<evidence type="ECO:0000256" key="1">
    <source>
        <dbReference type="ARBA" id="ARBA00023267"/>
    </source>
</evidence>
<dbReference type="InterPro" id="IPR000089">
    <property type="entry name" value="Biotin_lipoyl"/>
</dbReference>
<reference evidence="4" key="1">
    <citation type="journal article" date="2019" name="Int. J. Syst. Evol. Microbiol.">
        <title>The Global Catalogue of Microorganisms (GCM) 10K type strain sequencing project: providing services to taxonomists for standard genome sequencing and annotation.</title>
        <authorList>
            <consortium name="The Broad Institute Genomics Platform"/>
            <consortium name="The Broad Institute Genome Sequencing Center for Infectious Disease"/>
            <person name="Wu L."/>
            <person name="Ma J."/>
        </authorList>
    </citation>
    <scope>NUCLEOTIDE SEQUENCE [LARGE SCALE GENOMIC DNA]</scope>
    <source>
        <strain evidence="4">CGMCC 1.12371</strain>
    </source>
</reference>
<dbReference type="InterPro" id="IPR011053">
    <property type="entry name" value="Single_hybrid_motif"/>
</dbReference>
<dbReference type="InterPro" id="IPR050856">
    <property type="entry name" value="Biotin_carboxylase_complex"/>
</dbReference>
<dbReference type="PANTHER" id="PTHR18866">
    <property type="entry name" value="CARBOXYLASE:PYRUVATE/ACETYL-COA/PROPIONYL-COA CARBOXYLASE"/>
    <property type="match status" value="1"/>
</dbReference>
<dbReference type="PROSITE" id="PS50968">
    <property type="entry name" value="BIOTINYL_LIPOYL"/>
    <property type="match status" value="1"/>
</dbReference>
<protein>
    <submittedName>
        <fullName evidence="3">Acetyl-CoA carboxylase biotin carboxyl carrier protein subunit</fullName>
    </submittedName>
</protein>
<evidence type="ECO:0000313" key="4">
    <source>
        <dbReference type="Proteomes" id="UP001596501"/>
    </source>
</evidence>
<gene>
    <name evidence="3" type="ORF">ACFQPB_18360</name>
</gene>
<dbReference type="Proteomes" id="UP001596501">
    <property type="component" value="Unassembled WGS sequence"/>
</dbReference>
<dbReference type="EMBL" id="JBHTCA010000020">
    <property type="protein sequence ID" value="MFC7410825.1"/>
    <property type="molecule type" value="Genomic_DNA"/>
</dbReference>
<comment type="caution">
    <text evidence="3">The sequence shown here is derived from an EMBL/GenBank/DDBJ whole genome shotgun (WGS) entry which is preliminary data.</text>
</comment>
<name>A0ABW2QN39_9BURK</name>
<dbReference type="Gene3D" id="2.40.50.100">
    <property type="match status" value="1"/>
</dbReference>
<organism evidence="3 4">
    <name type="scientific">Hydrogenophaga atypica</name>
    <dbReference type="NCBI Taxonomy" id="249409"/>
    <lineage>
        <taxon>Bacteria</taxon>
        <taxon>Pseudomonadati</taxon>
        <taxon>Pseudomonadota</taxon>
        <taxon>Betaproteobacteria</taxon>
        <taxon>Burkholderiales</taxon>
        <taxon>Comamonadaceae</taxon>
        <taxon>Hydrogenophaga</taxon>
    </lineage>
</organism>